<name>A0A918CKB1_9DEIO</name>
<sequence length="166" mass="17729">MLIEAEQVFSLPFPGDQAAALAFLRDPARSLSRLRFLHELTVSTETPAEVRAVLVVQMPMLGSVTLPLHSRLIVTPGGARLESLPIADERAWIELSGEGSTDSNPGGTTLEYSFHFTAHLEAPSAEQWGGAAFEKMVRAAAARTLTRLAQELPAGISAALPAQPDT</sequence>
<dbReference type="EMBL" id="BMQL01000037">
    <property type="protein sequence ID" value="GGR26091.1"/>
    <property type="molecule type" value="Genomic_DNA"/>
</dbReference>
<keyword evidence="2" id="KW-1185">Reference proteome</keyword>
<dbReference type="AlphaFoldDB" id="A0A918CKB1"/>
<gene>
    <name evidence="1" type="ORF">GCM10008957_42180</name>
</gene>
<reference evidence="1" key="2">
    <citation type="submission" date="2020-09" db="EMBL/GenBank/DDBJ databases">
        <authorList>
            <person name="Sun Q."/>
            <person name="Ohkuma M."/>
        </authorList>
    </citation>
    <scope>NUCLEOTIDE SEQUENCE</scope>
    <source>
        <strain evidence="1">JCM 31311</strain>
    </source>
</reference>
<dbReference type="Proteomes" id="UP000603865">
    <property type="component" value="Unassembled WGS sequence"/>
</dbReference>
<accession>A0A918CKB1</accession>
<reference evidence="1" key="1">
    <citation type="journal article" date="2014" name="Int. J. Syst. Evol. Microbiol.">
        <title>Complete genome sequence of Corynebacterium casei LMG S-19264T (=DSM 44701T), isolated from a smear-ripened cheese.</title>
        <authorList>
            <consortium name="US DOE Joint Genome Institute (JGI-PGF)"/>
            <person name="Walter F."/>
            <person name="Albersmeier A."/>
            <person name="Kalinowski J."/>
            <person name="Ruckert C."/>
        </authorList>
    </citation>
    <scope>NUCLEOTIDE SEQUENCE</scope>
    <source>
        <strain evidence="1">JCM 31311</strain>
    </source>
</reference>
<dbReference type="InterPro" id="IPR024219">
    <property type="entry name" value="DUF3809"/>
</dbReference>
<protein>
    <recommendedName>
        <fullName evidence="3">DUF3809 domain-containing protein</fullName>
    </recommendedName>
</protein>
<organism evidence="1 2">
    <name type="scientific">Deinococcus ruber</name>
    <dbReference type="NCBI Taxonomy" id="1848197"/>
    <lineage>
        <taxon>Bacteria</taxon>
        <taxon>Thermotogati</taxon>
        <taxon>Deinococcota</taxon>
        <taxon>Deinococci</taxon>
        <taxon>Deinococcales</taxon>
        <taxon>Deinococcaceae</taxon>
        <taxon>Deinococcus</taxon>
    </lineage>
</organism>
<evidence type="ECO:0000313" key="2">
    <source>
        <dbReference type="Proteomes" id="UP000603865"/>
    </source>
</evidence>
<proteinExistence type="predicted"/>
<evidence type="ECO:0000313" key="1">
    <source>
        <dbReference type="EMBL" id="GGR26091.1"/>
    </source>
</evidence>
<comment type="caution">
    <text evidence="1">The sequence shown here is derived from an EMBL/GenBank/DDBJ whole genome shotgun (WGS) entry which is preliminary data.</text>
</comment>
<dbReference type="Pfam" id="PF12723">
    <property type="entry name" value="DUF3809"/>
    <property type="match status" value="1"/>
</dbReference>
<dbReference type="Gene3D" id="3.30.530.70">
    <property type="entry name" value="Uncharacterised protein PF12723, DUF3809"/>
    <property type="match status" value="1"/>
</dbReference>
<evidence type="ECO:0008006" key="3">
    <source>
        <dbReference type="Google" id="ProtNLM"/>
    </source>
</evidence>
<dbReference type="RefSeq" id="WP_189092482.1">
    <property type="nucleotide sequence ID" value="NZ_BMQL01000037.1"/>
</dbReference>